<evidence type="ECO:0000256" key="1">
    <source>
        <dbReference type="ARBA" id="ARBA00022737"/>
    </source>
</evidence>
<dbReference type="AlphaFoldDB" id="A0A9Q1JV02"/>
<dbReference type="InterPro" id="IPR039663">
    <property type="entry name" value="AIP/AIPL1/TTC9"/>
</dbReference>
<dbReference type="Gene3D" id="1.25.40.10">
    <property type="entry name" value="Tetratricopeptide repeat domain"/>
    <property type="match status" value="1"/>
</dbReference>
<protein>
    <submittedName>
        <fullName evidence="3">Uncharacterized protein</fullName>
    </submittedName>
</protein>
<name>A0A9Q1JV02_9CARY</name>
<evidence type="ECO:0000313" key="4">
    <source>
        <dbReference type="Proteomes" id="UP001153076"/>
    </source>
</evidence>
<accession>A0A9Q1JV02</accession>
<dbReference type="SUPFAM" id="SSF48452">
    <property type="entry name" value="TPR-like"/>
    <property type="match status" value="1"/>
</dbReference>
<evidence type="ECO:0000313" key="3">
    <source>
        <dbReference type="EMBL" id="KAJ8431469.1"/>
    </source>
</evidence>
<keyword evidence="4" id="KW-1185">Reference proteome</keyword>
<keyword evidence="2" id="KW-0802">TPR repeat</keyword>
<evidence type="ECO:0000256" key="2">
    <source>
        <dbReference type="ARBA" id="ARBA00022803"/>
    </source>
</evidence>
<organism evidence="3 4">
    <name type="scientific">Carnegiea gigantea</name>
    <dbReference type="NCBI Taxonomy" id="171969"/>
    <lineage>
        <taxon>Eukaryota</taxon>
        <taxon>Viridiplantae</taxon>
        <taxon>Streptophyta</taxon>
        <taxon>Embryophyta</taxon>
        <taxon>Tracheophyta</taxon>
        <taxon>Spermatophyta</taxon>
        <taxon>Magnoliopsida</taxon>
        <taxon>eudicotyledons</taxon>
        <taxon>Gunneridae</taxon>
        <taxon>Pentapetalae</taxon>
        <taxon>Caryophyllales</taxon>
        <taxon>Cactineae</taxon>
        <taxon>Cactaceae</taxon>
        <taxon>Cactoideae</taxon>
        <taxon>Echinocereeae</taxon>
        <taxon>Carnegiea</taxon>
    </lineage>
</organism>
<dbReference type="PANTHER" id="PTHR11242:SF0">
    <property type="entry name" value="TPR_REGION DOMAIN-CONTAINING PROTEIN"/>
    <property type="match status" value="1"/>
</dbReference>
<dbReference type="EMBL" id="JAKOGI010000687">
    <property type="protein sequence ID" value="KAJ8431469.1"/>
    <property type="molecule type" value="Genomic_DNA"/>
</dbReference>
<keyword evidence="1" id="KW-0677">Repeat</keyword>
<dbReference type="InterPro" id="IPR011990">
    <property type="entry name" value="TPR-like_helical_dom_sf"/>
</dbReference>
<proteinExistence type="predicted"/>
<dbReference type="PANTHER" id="PTHR11242">
    <property type="entry name" value="ARYL HYDROCARBON RECEPTOR INTERACTING PROTEIN RELATED"/>
    <property type="match status" value="1"/>
</dbReference>
<dbReference type="Proteomes" id="UP001153076">
    <property type="component" value="Unassembled WGS sequence"/>
</dbReference>
<sequence>MTLCSLVLNFEPCNTKALFRRAKAALGLCNIWQAFCDLRKANRIDPNNIEIRREVHSQENLNKRAGKRPCLEADSSSEKKGKSIIIGTPYYGKEDERFFEVEEPSKPLKEDQTSVDGCDQTFFMSSTNGPNLRKEASCPRMSTEVVTKGDSMIRDLKMELDKCNTTLDTESTPTTYAEDDSIAKAGKVQHDDGKVMSKKVRKGELGACDSQCTNMMLDNGSYVKDDSSTQVEATKFCIEGDNSSSGSIMRVKEFDHMEELSTGACSSNANPKSVPSDATSVKSQGYFMRSAPTFKGKFATRNVVYKPIGNTTRRRLLKLLCPSEAA</sequence>
<reference evidence="3" key="1">
    <citation type="submission" date="2022-04" db="EMBL/GenBank/DDBJ databases">
        <title>Carnegiea gigantea Genome sequencing and assembly v2.</title>
        <authorList>
            <person name="Copetti D."/>
            <person name="Sanderson M.J."/>
            <person name="Burquez A."/>
            <person name="Wojciechowski M.F."/>
        </authorList>
    </citation>
    <scope>NUCLEOTIDE SEQUENCE</scope>
    <source>
        <strain evidence="3">SGP5-SGP5p</strain>
        <tissue evidence="3">Aerial part</tissue>
    </source>
</reference>
<dbReference type="OrthoDB" id="433738at2759"/>
<comment type="caution">
    <text evidence="3">The sequence shown here is derived from an EMBL/GenBank/DDBJ whole genome shotgun (WGS) entry which is preliminary data.</text>
</comment>
<gene>
    <name evidence="3" type="ORF">Cgig2_033983</name>
</gene>